<reference evidence="10 11" key="1">
    <citation type="submission" date="2016-11" db="EMBL/GenBank/DDBJ databases">
        <authorList>
            <person name="Jaros S."/>
            <person name="Januszkiewicz K."/>
            <person name="Wedrychowicz H."/>
        </authorList>
    </citation>
    <scope>NUCLEOTIDE SEQUENCE [LARGE SCALE GENOMIC DNA]</scope>
    <source>
        <strain evidence="10 11">DSM 21864</strain>
    </source>
</reference>
<evidence type="ECO:0000313" key="11">
    <source>
        <dbReference type="Proteomes" id="UP000184080"/>
    </source>
</evidence>
<feature type="domain" description="Spore germination protein N-terminal" evidence="9">
    <location>
        <begin position="23"/>
        <end position="196"/>
    </location>
</feature>
<keyword evidence="11" id="KW-1185">Reference proteome</keyword>
<dbReference type="EMBL" id="FQZO01000002">
    <property type="protein sequence ID" value="SHI88850.1"/>
    <property type="molecule type" value="Genomic_DNA"/>
</dbReference>
<dbReference type="OrthoDB" id="9816067at2"/>
<sequence length="376" mass="43164">MIKKLNLIICILSMSILFNGCWDYKDINRRGILLSVGVDEIKGEIQFTGEVAKLFSPTKEQQTSTHVTDVYTFKSSGRYFEGARQDFENKTPLTDFSGAVRTITFSKSFAENGIEQYLNRIYFLSQYRSSILITVFDGNTENLFNTEIINDISVGYAIEDTIKKLNESGAAIYKTVQEIQSDIQFKSIGYLVPYITREDGTIKYLGLAAMKNSKLVGVIKSENSKGFLYILAKKPTMNMVIQIPGESNNIFSLTNILKKRKIRTYYKDGKVNIDIDLKFSTQLQYEYFLENLNKEDLANIEKEVSNKIKKDVMYALEKSQKEFKCDVFGFARYFKGKYPNIYKELTWEEAYDQAVFNVNVKTTLINTKLLDVVGKK</sequence>
<accession>A0A1M6EU08</accession>
<dbReference type="Pfam" id="PF25198">
    <property type="entry name" value="Spore_GerAC_N"/>
    <property type="match status" value="1"/>
</dbReference>
<evidence type="ECO:0000259" key="9">
    <source>
        <dbReference type="Pfam" id="PF25198"/>
    </source>
</evidence>
<keyword evidence="7" id="KW-0449">Lipoprotein</keyword>
<evidence type="ECO:0000256" key="6">
    <source>
        <dbReference type="ARBA" id="ARBA00023139"/>
    </source>
</evidence>
<dbReference type="AlphaFoldDB" id="A0A1M6EU08"/>
<dbReference type="GO" id="GO:0009847">
    <property type="term" value="P:spore germination"/>
    <property type="evidence" value="ECO:0007669"/>
    <property type="project" value="InterPro"/>
</dbReference>
<name>A0A1M6EU08_9CLOT</name>
<feature type="domain" description="Spore germination GerAC-like C-terminal" evidence="8">
    <location>
        <begin position="206"/>
        <end position="367"/>
    </location>
</feature>
<keyword evidence="4" id="KW-0732">Signal</keyword>
<evidence type="ECO:0000313" key="10">
    <source>
        <dbReference type="EMBL" id="SHI88850.1"/>
    </source>
</evidence>
<evidence type="ECO:0000256" key="3">
    <source>
        <dbReference type="ARBA" id="ARBA00022544"/>
    </source>
</evidence>
<dbReference type="RefSeq" id="WP_083599802.1">
    <property type="nucleotide sequence ID" value="NZ_FQZO01000002.1"/>
</dbReference>
<dbReference type="Proteomes" id="UP000184080">
    <property type="component" value="Unassembled WGS sequence"/>
</dbReference>
<dbReference type="InterPro" id="IPR008844">
    <property type="entry name" value="Spore_GerAC-like"/>
</dbReference>
<evidence type="ECO:0000256" key="7">
    <source>
        <dbReference type="ARBA" id="ARBA00023288"/>
    </source>
</evidence>
<dbReference type="PANTHER" id="PTHR35789:SF1">
    <property type="entry name" value="SPORE GERMINATION PROTEIN B3"/>
    <property type="match status" value="1"/>
</dbReference>
<evidence type="ECO:0000256" key="4">
    <source>
        <dbReference type="ARBA" id="ARBA00022729"/>
    </source>
</evidence>
<gene>
    <name evidence="10" type="ORF">SAMN05444401_1690</name>
</gene>
<dbReference type="InterPro" id="IPR038501">
    <property type="entry name" value="Spore_GerAC_C_sf"/>
</dbReference>
<proteinExistence type="inferred from homology"/>
<dbReference type="NCBIfam" id="TIGR02887">
    <property type="entry name" value="spore_ger_x_C"/>
    <property type="match status" value="1"/>
</dbReference>
<comment type="similarity">
    <text evidence="2">Belongs to the GerABKC lipoprotein family.</text>
</comment>
<dbReference type="PANTHER" id="PTHR35789">
    <property type="entry name" value="SPORE GERMINATION PROTEIN B3"/>
    <property type="match status" value="1"/>
</dbReference>
<dbReference type="InterPro" id="IPR046953">
    <property type="entry name" value="Spore_GerAC-like_C"/>
</dbReference>
<evidence type="ECO:0000256" key="1">
    <source>
        <dbReference type="ARBA" id="ARBA00004635"/>
    </source>
</evidence>
<dbReference type="Gene3D" id="3.30.300.210">
    <property type="entry name" value="Nutrient germinant receptor protein C, domain 3"/>
    <property type="match status" value="1"/>
</dbReference>
<dbReference type="InterPro" id="IPR057336">
    <property type="entry name" value="GerAC_N"/>
</dbReference>
<keyword evidence="6" id="KW-0564">Palmitate</keyword>
<keyword evidence="5" id="KW-0472">Membrane</keyword>
<comment type="subcellular location">
    <subcellularLocation>
        <location evidence="1">Membrane</location>
        <topology evidence="1">Lipid-anchor</topology>
    </subcellularLocation>
</comment>
<dbReference type="Pfam" id="PF05504">
    <property type="entry name" value="Spore_GerAC"/>
    <property type="match status" value="1"/>
</dbReference>
<evidence type="ECO:0000259" key="8">
    <source>
        <dbReference type="Pfam" id="PF05504"/>
    </source>
</evidence>
<keyword evidence="3" id="KW-0309">Germination</keyword>
<dbReference type="GO" id="GO:0016020">
    <property type="term" value="C:membrane"/>
    <property type="evidence" value="ECO:0007669"/>
    <property type="project" value="UniProtKB-SubCell"/>
</dbReference>
<protein>
    <submittedName>
        <fullName evidence="10">Spore germination protein KC</fullName>
    </submittedName>
</protein>
<organism evidence="10 11">
    <name type="scientific">Clostridium amylolyticum</name>
    <dbReference type="NCBI Taxonomy" id="1121298"/>
    <lineage>
        <taxon>Bacteria</taxon>
        <taxon>Bacillati</taxon>
        <taxon>Bacillota</taxon>
        <taxon>Clostridia</taxon>
        <taxon>Eubacteriales</taxon>
        <taxon>Clostridiaceae</taxon>
        <taxon>Clostridium</taxon>
    </lineage>
</organism>
<dbReference type="STRING" id="1121298.SAMN05444401_1690"/>
<evidence type="ECO:0000256" key="2">
    <source>
        <dbReference type="ARBA" id="ARBA00007886"/>
    </source>
</evidence>
<evidence type="ECO:0000256" key="5">
    <source>
        <dbReference type="ARBA" id="ARBA00023136"/>
    </source>
</evidence>